<dbReference type="STRING" id="623281.SAMN05421747_11196"/>
<comment type="subcellular location">
    <subcellularLocation>
        <location evidence="1">Cell outer membrane</location>
    </subcellularLocation>
</comment>
<evidence type="ECO:0000259" key="6">
    <source>
        <dbReference type="Pfam" id="PF07980"/>
    </source>
</evidence>
<dbReference type="Pfam" id="PF07980">
    <property type="entry name" value="SusD_RagB"/>
    <property type="match status" value="1"/>
</dbReference>
<dbReference type="RefSeq" id="WP_244518907.1">
    <property type="nucleotide sequence ID" value="NZ_FOLL01000011.1"/>
</dbReference>
<feature type="domain" description="SusD-like N-terminal" evidence="7">
    <location>
        <begin position="27"/>
        <end position="237"/>
    </location>
</feature>
<dbReference type="GO" id="GO:0009279">
    <property type="term" value="C:cell outer membrane"/>
    <property type="evidence" value="ECO:0007669"/>
    <property type="project" value="UniProtKB-SubCell"/>
</dbReference>
<dbReference type="EMBL" id="FOLL01000011">
    <property type="protein sequence ID" value="SFC45344.1"/>
    <property type="molecule type" value="Genomic_DNA"/>
</dbReference>
<evidence type="ECO:0000256" key="3">
    <source>
        <dbReference type="ARBA" id="ARBA00022729"/>
    </source>
</evidence>
<dbReference type="Pfam" id="PF14322">
    <property type="entry name" value="SusD-like_3"/>
    <property type="match status" value="1"/>
</dbReference>
<protein>
    <submittedName>
        <fullName evidence="8">SusD family protein</fullName>
    </submittedName>
</protein>
<accession>A0A1I1J9W0</accession>
<dbReference type="SUPFAM" id="SSF48452">
    <property type="entry name" value="TPR-like"/>
    <property type="match status" value="1"/>
</dbReference>
<gene>
    <name evidence="8" type="ORF">SAMN05421747_11196</name>
</gene>
<dbReference type="CDD" id="cd08977">
    <property type="entry name" value="SusD"/>
    <property type="match status" value="1"/>
</dbReference>
<keyword evidence="4" id="KW-0472">Membrane</keyword>
<evidence type="ECO:0000313" key="8">
    <source>
        <dbReference type="EMBL" id="SFC45344.1"/>
    </source>
</evidence>
<feature type="domain" description="RagB/SusD" evidence="6">
    <location>
        <begin position="356"/>
        <end position="439"/>
    </location>
</feature>
<evidence type="ECO:0000259" key="7">
    <source>
        <dbReference type="Pfam" id="PF14322"/>
    </source>
</evidence>
<evidence type="ECO:0000256" key="1">
    <source>
        <dbReference type="ARBA" id="ARBA00004442"/>
    </source>
</evidence>
<keyword evidence="9" id="KW-1185">Reference proteome</keyword>
<dbReference type="InterPro" id="IPR033985">
    <property type="entry name" value="SusD-like_N"/>
</dbReference>
<reference evidence="9" key="1">
    <citation type="submission" date="2016-10" db="EMBL/GenBank/DDBJ databases">
        <authorList>
            <person name="Varghese N."/>
            <person name="Submissions S."/>
        </authorList>
    </citation>
    <scope>NUCLEOTIDE SEQUENCE [LARGE SCALE GENOMIC DNA]</scope>
    <source>
        <strain evidence="9">DSM 22900</strain>
    </source>
</reference>
<dbReference type="PROSITE" id="PS51257">
    <property type="entry name" value="PROKAR_LIPOPROTEIN"/>
    <property type="match status" value="1"/>
</dbReference>
<dbReference type="InterPro" id="IPR011990">
    <property type="entry name" value="TPR-like_helical_dom_sf"/>
</dbReference>
<evidence type="ECO:0000256" key="5">
    <source>
        <dbReference type="ARBA" id="ARBA00023237"/>
    </source>
</evidence>
<comment type="similarity">
    <text evidence="2">Belongs to the SusD family.</text>
</comment>
<evidence type="ECO:0000256" key="4">
    <source>
        <dbReference type="ARBA" id="ARBA00023136"/>
    </source>
</evidence>
<name>A0A1I1J9W0_9SPHI</name>
<dbReference type="InterPro" id="IPR012944">
    <property type="entry name" value="SusD_RagB_dom"/>
</dbReference>
<evidence type="ECO:0000256" key="2">
    <source>
        <dbReference type="ARBA" id="ARBA00006275"/>
    </source>
</evidence>
<keyword evidence="3" id="KW-0732">Signal</keyword>
<sequence>MMKTYPKTIISCILTMAVWISACNKILDVNPKQSIDSSIALESPEAITAALNSVYAYLRQPSQYGRDLIAIPELLADNTDHTNNPTELYGQFRNQPGAHMNIWGSSYSAINEINNILDVLSTPPAGVSAEFAETIAGQAHFLRALYYHNLSRIYGYDPKASVDEINYGSVPLMTDPVLGADQVTYPERATVDAIYELIYNDLEAASQLLQGKTVNASNPEYYASAEAALALFSRVALYNEDYERVITTATNALSTTGDKFMAHAAYIAGWRQMKLPESIFEIVFHVGDHENPVNTSLRATFTSRISLSSTSFSNRGNVVVAPALYSLYTNDDVRRQLFINGVGRNANRTEITKFLSRSGTNHDNTPVIRVSEVILNRAEAYAHDDQEELARQDLNRIRERAGLDPVDDGLTGQALLDEILLQRRLELAFEGHRFFDLKRQGLDIIKPIGNVRFEESRILPPLPIQETLLNTNLKQNFGY</sequence>
<dbReference type="Gene3D" id="1.25.40.390">
    <property type="match status" value="1"/>
</dbReference>
<dbReference type="AlphaFoldDB" id="A0A1I1J9W0"/>
<evidence type="ECO:0000313" key="9">
    <source>
        <dbReference type="Proteomes" id="UP000199577"/>
    </source>
</evidence>
<dbReference type="Proteomes" id="UP000199577">
    <property type="component" value="Unassembled WGS sequence"/>
</dbReference>
<proteinExistence type="inferred from homology"/>
<organism evidence="8 9">
    <name type="scientific">Parapedobacter composti</name>
    <dbReference type="NCBI Taxonomy" id="623281"/>
    <lineage>
        <taxon>Bacteria</taxon>
        <taxon>Pseudomonadati</taxon>
        <taxon>Bacteroidota</taxon>
        <taxon>Sphingobacteriia</taxon>
        <taxon>Sphingobacteriales</taxon>
        <taxon>Sphingobacteriaceae</taxon>
        <taxon>Parapedobacter</taxon>
    </lineage>
</organism>
<keyword evidence="5" id="KW-0998">Cell outer membrane</keyword>